<dbReference type="GO" id="GO:0004527">
    <property type="term" value="F:exonuclease activity"/>
    <property type="evidence" value="ECO:0007669"/>
    <property type="project" value="UniProtKB-KW"/>
</dbReference>
<dbReference type="SUPFAM" id="SSF56219">
    <property type="entry name" value="DNase I-like"/>
    <property type="match status" value="1"/>
</dbReference>
<feature type="domain" description="Endonuclease/exonuclease/phosphatase" evidence="1">
    <location>
        <begin position="53"/>
        <end position="259"/>
    </location>
</feature>
<accession>A0A1I0EKJ9</accession>
<dbReference type="PANTHER" id="PTHR14859">
    <property type="entry name" value="CALCOFLUOR WHITE HYPERSENSITIVE PROTEIN PRECURSOR"/>
    <property type="match status" value="1"/>
</dbReference>
<proteinExistence type="predicted"/>
<dbReference type="Proteomes" id="UP000198558">
    <property type="component" value="Unassembled WGS sequence"/>
</dbReference>
<dbReference type="GO" id="GO:0006506">
    <property type="term" value="P:GPI anchor biosynthetic process"/>
    <property type="evidence" value="ECO:0007669"/>
    <property type="project" value="TreeGrafter"/>
</dbReference>
<sequence length="268" mass="31003">MKKMLKLIICIVILLFAVAGRFYYSVYASEYQCKLINNNNLKLDSFSNLRIGSYNIKSLNYGKESLEDFNNDINGLDLDIICLQEVDKNAYRSDNYDMLKEMAEANGYSYYHFYSTMWILDGHYGLGILSKYPVIEVSSKLLPNSLFKEPRILTKTKIAFGNKEVDIYNTHLTYENNDFRISQMDFVKEQIDFNNYAILAGDFNSFGMNGDFEIDGINSINSEKEYMTFRDFAAPDDIFYSDKFVVKEKGAIVSSFSDHNLLYTELAF</sequence>
<evidence type="ECO:0000259" key="1">
    <source>
        <dbReference type="Pfam" id="PF03372"/>
    </source>
</evidence>
<evidence type="ECO:0000313" key="3">
    <source>
        <dbReference type="Proteomes" id="UP000198558"/>
    </source>
</evidence>
<keyword evidence="2" id="KW-0255">Endonuclease</keyword>
<dbReference type="GO" id="GO:0016020">
    <property type="term" value="C:membrane"/>
    <property type="evidence" value="ECO:0007669"/>
    <property type="project" value="GOC"/>
</dbReference>
<dbReference type="OrthoDB" id="9793162at2"/>
<keyword evidence="2" id="KW-0378">Hydrolase</keyword>
<dbReference type="EMBL" id="FOIN01000012">
    <property type="protein sequence ID" value="SET45709.1"/>
    <property type="molecule type" value="Genomic_DNA"/>
</dbReference>
<dbReference type="InterPro" id="IPR051916">
    <property type="entry name" value="GPI-anchor_lipid_remodeler"/>
</dbReference>
<keyword evidence="3" id="KW-1185">Reference proteome</keyword>
<evidence type="ECO:0000313" key="2">
    <source>
        <dbReference type="EMBL" id="SET45709.1"/>
    </source>
</evidence>
<dbReference type="InterPro" id="IPR005135">
    <property type="entry name" value="Endo/exonuclease/phosphatase"/>
</dbReference>
<dbReference type="Gene3D" id="3.60.10.10">
    <property type="entry name" value="Endonuclease/exonuclease/phosphatase"/>
    <property type="match status" value="1"/>
</dbReference>
<dbReference type="GO" id="GO:0004519">
    <property type="term" value="F:endonuclease activity"/>
    <property type="evidence" value="ECO:0007669"/>
    <property type="project" value="UniProtKB-KW"/>
</dbReference>
<dbReference type="Pfam" id="PF03372">
    <property type="entry name" value="Exo_endo_phos"/>
    <property type="match status" value="1"/>
</dbReference>
<organism evidence="2 3">
    <name type="scientific">Thomasclavelia cocleata</name>
    <dbReference type="NCBI Taxonomy" id="69824"/>
    <lineage>
        <taxon>Bacteria</taxon>
        <taxon>Bacillati</taxon>
        <taxon>Bacillota</taxon>
        <taxon>Erysipelotrichia</taxon>
        <taxon>Erysipelotrichales</taxon>
        <taxon>Coprobacillaceae</taxon>
        <taxon>Thomasclavelia</taxon>
    </lineage>
</organism>
<protein>
    <submittedName>
        <fullName evidence="2">Endonuclease/Exonuclease/phosphatase family protein</fullName>
    </submittedName>
</protein>
<dbReference type="InterPro" id="IPR036691">
    <property type="entry name" value="Endo/exonu/phosph_ase_sf"/>
</dbReference>
<gene>
    <name evidence="2" type="ORF">SAMN04489758_1129</name>
</gene>
<name>A0A1I0EKJ9_9FIRM</name>
<keyword evidence="2" id="KW-0540">Nuclease</keyword>
<keyword evidence="2" id="KW-0269">Exonuclease</keyword>
<dbReference type="AlphaFoldDB" id="A0A1I0EKJ9"/>
<dbReference type="PANTHER" id="PTHR14859:SF15">
    <property type="entry name" value="ENDONUCLEASE_EXONUCLEASE_PHOSPHATASE DOMAIN-CONTAINING PROTEIN"/>
    <property type="match status" value="1"/>
</dbReference>
<dbReference type="GeneID" id="78288298"/>
<reference evidence="3" key="1">
    <citation type="submission" date="2016-10" db="EMBL/GenBank/DDBJ databases">
        <authorList>
            <person name="Varghese N."/>
            <person name="Submissions S."/>
        </authorList>
    </citation>
    <scope>NUCLEOTIDE SEQUENCE [LARGE SCALE GENOMIC DNA]</scope>
    <source>
        <strain evidence="3">DSM 1551</strain>
    </source>
</reference>
<dbReference type="RefSeq" id="WP_092353652.1">
    <property type="nucleotide sequence ID" value="NZ_FOIN01000012.1"/>
</dbReference>